<dbReference type="InterPro" id="IPR036724">
    <property type="entry name" value="Cobalamin-bd_sf"/>
</dbReference>
<evidence type="ECO:0000313" key="7">
    <source>
        <dbReference type="Proteomes" id="UP001501057"/>
    </source>
</evidence>
<evidence type="ECO:0000313" key="6">
    <source>
        <dbReference type="EMBL" id="GAA1723517.1"/>
    </source>
</evidence>
<dbReference type="InterPro" id="IPR036594">
    <property type="entry name" value="Meth_synthase_dom"/>
</dbReference>
<comment type="caution">
    <text evidence="6">The sequence shown here is derived from an EMBL/GenBank/DDBJ whole genome shotgun (WGS) entry which is preliminary data.</text>
</comment>
<dbReference type="Gene3D" id="1.10.1240.10">
    <property type="entry name" value="Methionine synthase domain"/>
    <property type="match status" value="1"/>
</dbReference>
<dbReference type="PROSITE" id="PS50937">
    <property type="entry name" value="HTH_MERR_2"/>
    <property type="match status" value="1"/>
</dbReference>
<dbReference type="CDD" id="cd01104">
    <property type="entry name" value="HTH_MlrA-CarA"/>
    <property type="match status" value="1"/>
</dbReference>
<name>A0ABN2JDQ7_9ACTN</name>
<dbReference type="Gene3D" id="1.10.1660.10">
    <property type="match status" value="1"/>
</dbReference>
<keyword evidence="1" id="KW-0678">Repressor</keyword>
<dbReference type="InterPro" id="IPR000551">
    <property type="entry name" value="MerR-type_HTH_dom"/>
</dbReference>
<dbReference type="PANTHER" id="PTHR30204">
    <property type="entry name" value="REDOX-CYCLING DRUG-SENSING TRANSCRIPTIONAL ACTIVATOR SOXR"/>
    <property type="match status" value="1"/>
</dbReference>
<keyword evidence="4" id="KW-0804">Transcription</keyword>
<gene>
    <name evidence="6" type="ORF">GCM10009710_00390</name>
</gene>
<proteinExistence type="predicted"/>
<evidence type="ECO:0000256" key="4">
    <source>
        <dbReference type="ARBA" id="ARBA00023163"/>
    </source>
</evidence>
<dbReference type="InterPro" id="IPR009061">
    <property type="entry name" value="DNA-bd_dom_put_sf"/>
</dbReference>
<evidence type="ECO:0000256" key="2">
    <source>
        <dbReference type="ARBA" id="ARBA00023015"/>
    </source>
</evidence>
<sequence>MTTHDGPILEHPGDSAHGEVSALTWSVGAVAKRLHVSPSTLRTWERRYGLGPTDRTKGGHRRYSESDISRVELLHGLIGRGVAPRTAATLAANHDITPVAHPAPTADVHDALEAPELFAADVFTSAARFDSVRLSRLLAAVVLEVGVIDAWDTYLRPSLQHVRDAVVDGIIGMDAEHLVSDTLATELRAYVRAWPDLDRRHAGVLLATVEDDPHSLPVVALQAALAGRGVACHSFGARLPAGALANVIASVHPAVVFLWSGATKEPDDHVWRVSSAVRADALVVLGGPGWPSRMEHENAAQVARPTSLSATVEVVLARLADRSHDADRTHE</sequence>
<dbReference type="SMART" id="SM00422">
    <property type="entry name" value="HTH_MERR"/>
    <property type="match status" value="1"/>
</dbReference>
<feature type="domain" description="HTH merR-type" evidence="5">
    <location>
        <begin position="24"/>
        <end position="71"/>
    </location>
</feature>
<evidence type="ECO:0000256" key="3">
    <source>
        <dbReference type="ARBA" id="ARBA00023125"/>
    </source>
</evidence>
<keyword evidence="2" id="KW-0805">Transcription regulation</keyword>
<organism evidence="6 7">
    <name type="scientific">Aeromicrobium alkaliterrae</name>
    <dbReference type="NCBI Taxonomy" id="302168"/>
    <lineage>
        <taxon>Bacteria</taxon>
        <taxon>Bacillati</taxon>
        <taxon>Actinomycetota</taxon>
        <taxon>Actinomycetes</taxon>
        <taxon>Propionibacteriales</taxon>
        <taxon>Nocardioidaceae</taxon>
        <taxon>Aeromicrobium</taxon>
    </lineage>
</organism>
<protein>
    <submittedName>
        <fullName evidence="6">MerR family transcriptional regulator</fullName>
    </submittedName>
</protein>
<reference evidence="6 7" key="1">
    <citation type="journal article" date="2019" name="Int. J. Syst. Evol. Microbiol.">
        <title>The Global Catalogue of Microorganisms (GCM) 10K type strain sequencing project: providing services to taxonomists for standard genome sequencing and annotation.</title>
        <authorList>
            <consortium name="The Broad Institute Genomics Platform"/>
            <consortium name="The Broad Institute Genome Sequencing Center for Infectious Disease"/>
            <person name="Wu L."/>
            <person name="Ma J."/>
        </authorList>
    </citation>
    <scope>NUCLEOTIDE SEQUENCE [LARGE SCALE GENOMIC DNA]</scope>
    <source>
        <strain evidence="6 7">JCM 13518</strain>
    </source>
</reference>
<dbReference type="EMBL" id="BAAAME010000001">
    <property type="protein sequence ID" value="GAA1723517.1"/>
    <property type="molecule type" value="Genomic_DNA"/>
</dbReference>
<evidence type="ECO:0000259" key="5">
    <source>
        <dbReference type="PROSITE" id="PS50937"/>
    </source>
</evidence>
<dbReference type="SUPFAM" id="SSF46955">
    <property type="entry name" value="Putative DNA-binding domain"/>
    <property type="match status" value="1"/>
</dbReference>
<evidence type="ECO:0000256" key="1">
    <source>
        <dbReference type="ARBA" id="ARBA00022491"/>
    </source>
</evidence>
<dbReference type="Gene3D" id="3.40.50.280">
    <property type="entry name" value="Cobalamin-binding domain"/>
    <property type="match status" value="1"/>
</dbReference>
<dbReference type="SUPFAM" id="SSF52242">
    <property type="entry name" value="Cobalamin (vitamin B12)-binding domain"/>
    <property type="match status" value="1"/>
</dbReference>
<dbReference type="PANTHER" id="PTHR30204:SF69">
    <property type="entry name" value="MERR-FAMILY TRANSCRIPTIONAL REGULATOR"/>
    <property type="match status" value="1"/>
</dbReference>
<dbReference type="Proteomes" id="UP001501057">
    <property type="component" value="Unassembled WGS sequence"/>
</dbReference>
<dbReference type="InterPro" id="IPR047057">
    <property type="entry name" value="MerR_fam"/>
</dbReference>
<keyword evidence="3" id="KW-0238">DNA-binding</keyword>
<accession>A0ABN2JDQ7</accession>
<dbReference type="Pfam" id="PF13411">
    <property type="entry name" value="MerR_1"/>
    <property type="match status" value="1"/>
</dbReference>
<dbReference type="RefSeq" id="WP_344196429.1">
    <property type="nucleotide sequence ID" value="NZ_BAAAME010000001.1"/>
</dbReference>
<keyword evidence="7" id="KW-1185">Reference proteome</keyword>